<sequence length="831" mass="89201">MTGVPVAWAVLGKDKGSYDDYSITSGGGGLSGKQLPVVFAELSSLGEPSAAEAGPGALPWIVFTAVRAGGRDYIGLGVQHWTPDCDAMGRPIMACAFYYVPYEEARNRRVSYRELLSAVQGAPLPDDGSALRAGLAGTAPERLAETIGLLGFDRVAAAAALLLERPVTVTRAEHLTTDQRLSFMDAVAALLPHGWRTRFSAATWNEAAEVRIGLAFGASCRPGSLELDWQDPGAPPPAAAPRAAAYLAWLHELVGPRAWTHARLVAALARRGAPMFDDEPETAVAILRDLDWPETVHRAVQAGTAAHGDIVALFAGRRHREYADSATTMRMFDALVDAADPDELPLVAELWHECGGGQAALVRNARRRLWREPPGTDLDAYARTADRIGLTDAFLAGLITAPDPPYESTGGEAVLAALLKKHRPPATGLVPKALGAHTSVLAELLLALTPALPSNRQAWLAAVEPYAPETLLGAFRALWDGRPPAPAAFDELARSGDLCVPAVLRTAARCRILGPTLEAFGDWLMAGVGGTASGQGTSGWTALLTGLECATPAEKGTIDGLLIWLGDEPRHLAESGSESTYFAAFHTVCSAPAGLDGRPRMYGALRAFLARYAWVADQAPAVVHLVRNTLDGDPAIARTVLLGRSVAPRLDGIAAFNEWREGILTVHPTLREEEPLLLVRNVRPDAPPEVVGEVCAEALHRGLQPAQVCDEVIAAGWRLSGDRLIPMLDQVASTLMRSGRSRDAATSAALELGRGLLLRCSPELAREIRQHAVWYALRETHYRLETVRALTEIPGRRRRHPIERGARRELRRLARAGGRLARPGLPLRRRA</sequence>
<evidence type="ECO:0000313" key="1">
    <source>
        <dbReference type="EMBL" id="MFD0683744.1"/>
    </source>
</evidence>
<protein>
    <submittedName>
        <fullName evidence="1">Uncharacterized protein</fullName>
    </submittedName>
</protein>
<evidence type="ECO:0000313" key="2">
    <source>
        <dbReference type="Proteomes" id="UP001597063"/>
    </source>
</evidence>
<name>A0ABW2XCG0_9ACTN</name>
<keyword evidence="2" id="KW-1185">Reference proteome</keyword>
<dbReference type="EMBL" id="JBHTGP010000003">
    <property type="protein sequence ID" value="MFD0683744.1"/>
    <property type="molecule type" value="Genomic_DNA"/>
</dbReference>
<organism evidence="1 2">
    <name type="scientific">Actinomadura fibrosa</name>
    <dbReference type="NCBI Taxonomy" id="111802"/>
    <lineage>
        <taxon>Bacteria</taxon>
        <taxon>Bacillati</taxon>
        <taxon>Actinomycetota</taxon>
        <taxon>Actinomycetes</taxon>
        <taxon>Streptosporangiales</taxon>
        <taxon>Thermomonosporaceae</taxon>
        <taxon>Actinomadura</taxon>
    </lineage>
</organism>
<comment type="caution">
    <text evidence="1">The sequence shown here is derived from an EMBL/GenBank/DDBJ whole genome shotgun (WGS) entry which is preliminary data.</text>
</comment>
<proteinExistence type="predicted"/>
<dbReference type="RefSeq" id="WP_131754754.1">
    <property type="nucleotide sequence ID" value="NZ_CAACUY010000001.1"/>
</dbReference>
<dbReference type="Proteomes" id="UP001597063">
    <property type="component" value="Unassembled WGS sequence"/>
</dbReference>
<reference evidence="2" key="1">
    <citation type="journal article" date="2019" name="Int. J. Syst. Evol. Microbiol.">
        <title>The Global Catalogue of Microorganisms (GCM) 10K type strain sequencing project: providing services to taxonomists for standard genome sequencing and annotation.</title>
        <authorList>
            <consortium name="The Broad Institute Genomics Platform"/>
            <consortium name="The Broad Institute Genome Sequencing Center for Infectious Disease"/>
            <person name="Wu L."/>
            <person name="Ma J."/>
        </authorList>
    </citation>
    <scope>NUCLEOTIDE SEQUENCE [LARGE SCALE GENOMIC DNA]</scope>
    <source>
        <strain evidence="2">JCM 9371</strain>
    </source>
</reference>
<gene>
    <name evidence="1" type="ORF">ACFQZM_04485</name>
</gene>
<accession>A0ABW2XCG0</accession>